<dbReference type="GO" id="GO:0005524">
    <property type="term" value="F:ATP binding"/>
    <property type="evidence" value="ECO:0007669"/>
    <property type="project" value="UniProtKB-KW"/>
</dbReference>
<keyword evidence="4" id="KW-1185">Reference proteome</keyword>
<dbReference type="Pfam" id="PF00005">
    <property type="entry name" value="ABC_tran"/>
    <property type="match status" value="1"/>
</dbReference>
<dbReference type="GO" id="GO:0005886">
    <property type="term" value="C:plasma membrane"/>
    <property type="evidence" value="ECO:0007669"/>
    <property type="project" value="TreeGrafter"/>
</dbReference>
<keyword evidence="2" id="KW-0547">Nucleotide-binding</keyword>
<dbReference type="Proteomes" id="UP000260812">
    <property type="component" value="Unassembled WGS sequence"/>
</dbReference>
<name>A0A3E3I2L4_9FIRM</name>
<dbReference type="EMBL" id="QVLV01000010">
    <property type="protein sequence ID" value="RGE58883.1"/>
    <property type="molecule type" value="Genomic_DNA"/>
</dbReference>
<accession>A0A3E3I2L4</accession>
<dbReference type="PANTHER" id="PTHR24220">
    <property type="entry name" value="IMPORT ATP-BINDING PROTEIN"/>
    <property type="match status" value="1"/>
</dbReference>
<evidence type="ECO:0000313" key="3">
    <source>
        <dbReference type="EMBL" id="RGE69382.1"/>
    </source>
</evidence>
<dbReference type="OrthoDB" id="2067633at2"/>
<dbReference type="AlphaFoldDB" id="A0A3E3I2L4"/>
<dbReference type="SUPFAM" id="SSF52540">
    <property type="entry name" value="P-loop containing nucleoside triphosphate hydrolases"/>
    <property type="match status" value="1"/>
</dbReference>
<evidence type="ECO:0000259" key="1">
    <source>
        <dbReference type="Pfam" id="PF00005"/>
    </source>
</evidence>
<dbReference type="Proteomes" id="UP000261166">
    <property type="component" value="Unassembled WGS sequence"/>
</dbReference>
<evidence type="ECO:0000313" key="4">
    <source>
        <dbReference type="Proteomes" id="UP000260812"/>
    </source>
</evidence>
<keyword evidence="2" id="KW-0067">ATP-binding</keyword>
<reference evidence="4 5" key="1">
    <citation type="submission" date="2018-08" db="EMBL/GenBank/DDBJ databases">
        <title>A genome reference for cultivated species of the human gut microbiota.</title>
        <authorList>
            <person name="Zou Y."/>
            <person name="Xue W."/>
            <person name="Luo G."/>
        </authorList>
    </citation>
    <scope>NUCLEOTIDE SEQUENCE [LARGE SCALE GENOMIC DNA]</scope>
    <source>
        <strain evidence="3 5">AF26-4BH</strain>
        <strain evidence="2 4">TF05-5AC</strain>
    </source>
</reference>
<dbReference type="Gene3D" id="3.40.50.300">
    <property type="entry name" value="P-loop containing nucleotide triphosphate hydrolases"/>
    <property type="match status" value="1"/>
</dbReference>
<dbReference type="EMBL" id="QVLU01000016">
    <property type="protein sequence ID" value="RGE69382.1"/>
    <property type="molecule type" value="Genomic_DNA"/>
</dbReference>
<feature type="domain" description="ABC transporter" evidence="1">
    <location>
        <begin position="23"/>
        <end position="64"/>
    </location>
</feature>
<dbReference type="InterPro" id="IPR015854">
    <property type="entry name" value="ABC_transpr_LolD-like"/>
</dbReference>
<evidence type="ECO:0000313" key="5">
    <source>
        <dbReference type="Proteomes" id="UP000261166"/>
    </source>
</evidence>
<comment type="caution">
    <text evidence="2">The sequence shown here is derived from an EMBL/GenBank/DDBJ whole genome shotgun (WGS) entry which is preliminary data.</text>
</comment>
<dbReference type="InterPro" id="IPR027417">
    <property type="entry name" value="P-loop_NTPase"/>
</dbReference>
<proteinExistence type="predicted"/>
<dbReference type="GO" id="GO:0022857">
    <property type="term" value="F:transmembrane transporter activity"/>
    <property type="evidence" value="ECO:0007669"/>
    <property type="project" value="TreeGrafter"/>
</dbReference>
<gene>
    <name evidence="3" type="ORF">DWY69_17175</name>
    <name evidence="2" type="ORF">DXC51_15900</name>
</gene>
<protein>
    <submittedName>
        <fullName evidence="2">ATP-binding cassette domain-containing protein</fullName>
    </submittedName>
</protein>
<dbReference type="GO" id="GO:0016887">
    <property type="term" value="F:ATP hydrolysis activity"/>
    <property type="evidence" value="ECO:0007669"/>
    <property type="project" value="InterPro"/>
</dbReference>
<evidence type="ECO:0000313" key="2">
    <source>
        <dbReference type="EMBL" id="RGE58883.1"/>
    </source>
</evidence>
<organism evidence="2 4">
    <name type="scientific">Eisenbergiella massiliensis</name>
    <dbReference type="NCBI Taxonomy" id="1720294"/>
    <lineage>
        <taxon>Bacteria</taxon>
        <taxon>Bacillati</taxon>
        <taxon>Bacillota</taxon>
        <taxon>Clostridia</taxon>
        <taxon>Lachnospirales</taxon>
        <taxon>Lachnospiraceae</taxon>
        <taxon>Eisenbergiella</taxon>
    </lineage>
</organism>
<sequence>MNIFEVQDLCKSYGTGESAVHALRHVTFSVRKGEFIAIIGESGSGKSPLLNVEGAFHTSTADRIFNMSDGVLKELGVSSH</sequence>
<dbReference type="InterPro" id="IPR003439">
    <property type="entry name" value="ABC_transporter-like_ATP-bd"/>
</dbReference>